<evidence type="ECO:0000313" key="4">
    <source>
        <dbReference type="Proteomes" id="UP001164706"/>
    </source>
</evidence>
<feature type="region of interest" description="Disordered" evidence="1">
    <location>
        <begin position="65"/>
        <end position="99"/>
    </location>
</feature>
<evidence type="ECO:0000313" key="3">
    <source>
        <dbReference type="EMBL" id="WAB82064.1"/>
    </source>
</evidence>
<organism evidence="3 4">
    <name type="scientific">Microcella daejeonensis</name>
    <dbReference type="NCBI Taxonomy" id="2994971"/>
    <lineage>
        <taxon>Bacteria</taxon>
        <taxon>Bacillati</taxon>
        <taxon>Actinomycetota</taxon>
        <taxon>Actinomycetes</taxon>
        <taxon>Micrococcales</taxon>
        <taxon>Microbacteriaceae</taxon>
        <taxon>Microcella</taxon>
    </lineage>
</organism>
<dbReference type="Pfam" id="PF14012">
    <property type="entry name" value="DUF4229"/>
    <property type="match status" value="1"/>
</dbReference>
<dbReference type="InterPro" id="IPR025323">
    <property type="entry name" value="DUF4229"/>
</dbReference>
<proteinExistence type="predicted"/>
<dbReference type="AlphaFoldDB" id="A0A9E8MMB3"/>
<keyword evidence="2" id="KW-1133">Transmembrane helix</keyword>
<feature type="transmembrane region" description="Helical" evidence="2">
    <location>
        <begin position="7"/>
        <end position="25"/>
    </location>
</feature>
<protein>
    <submittedName>
        <fullName evidence="3">DUF4229 domain-containing protein</fullName>
    </submittedName>
</protein>
<evidence type="ECO:0000256" key="1">
    <source>
        <dbReference type="SAM" id="MobiDB-lite"/>
    </source>
</evidence>
<name>A0A9E8MMB3_9MICO</name>
<sequence length="99" mass="10247">MKPWIAYSLVRLGLFGAALGLLLLLSVQWLIAAVLATVISMAVAYIGFAGLRDQVARDLAARRARGSVVPDAGDEDAAAEDSALDGHPAPPPGGTPREP</sequence>
<gene>
    <name evidence="3" type="ORF">OVN18_03385</name>
</gene>
<evidence type="ECO:0000256" key="2">
    <source>
        <dbReference type="SAM" id="Phobius"/>
    </source>
</evidence>
<dbReference type="Proteomes" id="UP001164706">
    <property type="component" value="Chromosome"/>
</dbReference>
<dbReference type="KEGG" id="mdb:OVN18_03385"/>
<keyword evidence="2" id="KW-0812">Transmembrane</keyword>
<keyword evidence="4" id="KW-1185">Reference proteome</keyword>
<feature type="compositionally biased region" description="Acidic residues" evidence="1">
    <location>
        <begin position="72"/>
        <end position="83"/>
    </location>
</feature>
<feature type="compositionally biased region" description="Pro residues" evidence="1">
    <location>
        <begin position="88"/>
        <end position="99"/>
    </location>
</feature>
<dbReference type="RefSeq" id="WP_267781912.1">
    <property type="nucleotide sequence ID" value="NZ_CP113089.1"/>
</dbReference>
<feature type="transmembrane region" description="Helical" evidence="2">
    <location>
        <begin position="31"/>
        <end position="51"/>
    </location>
</feature>
<reference evidence="3" key="1">
    <citation type="submission" date="2022-11" db="EMBL/GenBank/DDBJ databases">
        <title>Description of Microcella daejonensis nov. sp, isolated from riverside soil.</title>
        <authorList>
            <person name="Molina K.M."/>
            <person name="Kim S.B."/>
        </authorList>
    </citation>
    <scope>NUCLEOTIDE SEQUENCE</scope>
    <source>
        <strain evidence="3">MMS21-STM12</strain>
    </source>
</reference>
<keyword evidence="2" id="KW-0472">Membrane</keyword>
<accession>A0A9E8MMB3</accession>
<dbReference type="EMBL" id="CP113089">
    <property type="protein sequence ID" value="WAB82064.1"/>
    <property type="molecule type" value="Genomic_DNA"/>
</dbReference>